<evidence type="ECO:0000259" key="5">
    <source>
        <dbReference type="Pfam" id="PF13505"/>
    </source>
</evidence>
<evidence type="ECO:0000256" key="3">
    <source>
        <dbReference type="ARBA" id="ARBA00023136"/>
    </source>
</evidence>
<protein>
    <submittedName>
        <fullName evidence="6">Porin family protein</fullName>
    </submittedName>
</protein>
<dbReference type="KEGG" id="mrk:FIT61_02565"/>
<dbReference type="Pfam" id="PF13505">
    <property type="entry name" value="OMP_b-brl"/>
    <property type="match status" value="1"/>
</dbReference>
<dbReference type="RefSeq" id="WP_139883025.1">
    <property type="nucleotide sequence ID" value="NZ_CP040986.1"/>
</dbReference>
<evidence type="ECO:0000313" key="7">
    <source>
        <dbReference type="Proteomes" id="UP000312102"/>
    </source>
</evidence>
<dbReference type="InterPro" id="IPR051692">
    <property type="entry name" value="OMP-like"/>
</dbReference>
<dbReference type="PANTHER" id="PTHR34001:SF3">
    <property type="entry name" value="BLL7405 PROTEIN"/>
    <property type="match status" value="1"/>
</dbReference>
<reference evidence="6 7" key="1">
    <citation type="journal article" date="2019" name="ISME J.">
        <title>Evolution in action: habitat transition from sediment to the pelagial leads to genome streamlining in Methylophilaceae.</title>
        <authorList>
            <person name="Salcher M."/>
            <person name="Schaefle D."/>
            <person name="Kaspar M."/>
            <person name="Neuenschwander S.M."/>
            <person name="Ghai R."/>
        </authorList>
    </citation>
    <scope>NUCLEOTIDE SEQUENCE [LARGE SCALE GENOMIC DNA]</scope>
    <source>
        <strain evidence="6 7">MMS-RI-1</strain>
    </source>
</reference>
<dbReference type="InterPro" id="IPR027385">
    <property type="entry name" value="Beta-barrel_OMP"/>
</dbReference>
<dbReference type="EMBL" id="CP040986">
    <property type="protein sequence ID" value="QDD13344.1"/>
    <property type="molecule type" value="Genomic_DNA"/>
</dbReference>
<feature type="signal peptide" evidence="4">
    <location>
        <begin position="1"/>
        <end position="19"/>
    </location>
</feature>
<organism evidence="6 7">
    <name type="scientific">Candidatus Methylopumilus rimovensis</name>
    <dbReference type="NCBI Taxonomy" id="2588535"/>
    <lineage>
        <taxon>Bacteria</taxon>
        <taxon>Pseudomonadati</taxon>
        <taxon>Pseudomonadota</taxon>
        <taxon>Betaproteobacteria</taxon>
        <taxon>Nitrosomonadales</taxon>
        <taxon>Methylophilaceae</taxon>
        <taxon>Candidatus Methylopumilus</taxon>
    </lineage>
</organism>
<comment type="subcellular location">
    <subcellularLocation>
        <location evidence="1">Cell outer membrane</location>
    </subcellularLocation>
</comment>
<proteinExistence type="predicted"/>
<evidence type="ECO:0000313" key="6">
    <source>
        <dbReference type="EMBL" id="QDD13344.1"/>
    </source>
</evidence>
<accession>A0AAE6FSU4</accession>
<sequence>MKKLLVLLSLLTLSQPSFSEDKFLGPYMGAGISYGQGVKTGDNIWHAAIADNAFDVYKNIPYQYDVKAEGLSLGITAGYNFKFKDQIIYGLELEHNQSNNVRDQSNLTLPQNANVNGACEMDSTAKQNLKAFDSLKMRVGFLPKENINIYASLGPAIGKVKTNILHKWDGTVGGCGGPAEANDSSTEFGYAASLGAEYLLNNHLALKAEYTRLDLGDSKLNMYRAADTSSQVADYKFKNEYDFVKFGINYYFK</sequence>
<evidence type="ECO:0000256" key="2">
    <source>
        <dbReference type="ARBA" id="ARBA00022729"/>
    </source>
</evidence>
<keyword evidence="3" id="KW-0472">Membrane</keyword>
<feature type="domain" description="Outer membrane protein beta-barrel" evidence="5">
    <location>
        <begin position="6"/>
        <end position="227"/>
    </location>
</feature>
<keyword evidence="7" id="KW-1185">Reference proteome</keyword>
<dbReference type="PANTHER" id="PTHR34001">
    <property type="entry name" value="BLL7405 PROTEIN"/>
    <property type="match status" value="1"/>
</dbReference>
<keyword evidence="2 4" id="KW-0732">Signal</keyword>
<feature type="chain" id="PRO_5042192913" evidence="4">
    <location>
        <begin position="20"/>
        <end position="253"/>
    </location>
</feature>
<dbReference type="InterPro" id="IPR011250">
    <property type="entry name" value="OMP/PagP_B-barrel"/>
</dbReference>
<dbReference type="AlphaFoldDB" id="A0AAE6FSU4"/>
<gene>
    <name evidence="6" type="ORF">FIT61_02565</name>
</gene>
<evidence type="ECO:0000256" key="4">
    <source>
        <dbReference type="SAM" id="SignalP"/>
    </source>
</evidence>
<dbReference type="GO" id="GO:0009279">
    <property type="term" value="C:cell outer membrane"/>
    <property type="evidence" value="ECO:0007669"/>
    <property type="project" value="UniProtKB-SubCell"/>
</dbReference>
<dbReference type="Gene3D" id="2.40.160.20">
    <property type="match status" value="1"/>
</dbReference>
<evidence type="ECO:0000256" key="1">
    <source>
        <dbReference type="ARBA" id="ARBA00004442"/>
    </source>
</evidence>
<dbReference type="SUPFAM" id="SSF56925">
    <property type="entry name" value="OMPA-like"/>
    <property type="match status" value="1"/>
</dbReference>
<name>A0AAE6FSU4_9PROT</name>
<dbReference type="Proteomes" id="UP000312102">
    <property type="component" value="Chromosome"/>
</dbReference>